<dbReference type="Gene3D" id="2.130.10.10">
    <property type="entry name" value="YVTN repeat-like/Quinoprotein amine dehydrogenase"/>
    <property type="match status" value="1"/>
</dbReference>
<dbReference type="SUPFAM" id="SSF51004">
    <property type="entry name" value="C-terminal (heme d1) domain of cytochrome cd1-nitrite reductase"/>
    <property type="match status" value="1"/>
</dbReference>
<comment type="caution">
    <text evidence="3">The sequence shown here is derived from an EMBL/GenBank/DDBJ whole genome shotgun (WGS) entry which is preliminary data.</text>
</comment>
<reference evidence="3" key="2">
    <citation type="submission" date="2019-03" db="EMBL/GenBank/DDBJ databases">
        <authorList>
            <person name="Yan Y.-Q."/>
            <person name="Du Z.-J."/>
        </authorList>
    </citation>
    <scope>NUCLEOTIDE SEQUENCE</scope>
    <source>
        <strain evidence="3">PP-F2FG21</strain>
    </source>
</reference>
<organism evidence="3 4">
    <name type="scientific">Mucilaginibacter phyllosphaerae</name>
    <dbReference type="NCBI Taxonomy" id="1812349"/>
    <lineage>
        <taxon>Bacteria</taxon>
        <taxon>Pseudomonadati</taxon>
        <taxon>Bacteroidota</taxon>
        <taxon>Sphingobacteriia</taxon>
        <taxon>Sphingobacteriales</taxon>
        <taxon>Sphingobacteriaceae</taxon>
        <taxon>Mucilaginibacter</taxon>
    </lineage>
</organism>
<protein>
    <submittedName>
        <fullName evidence="2">YVTN family beta-propeller protein</fullName>
    </submittedName>
    <submittedName>
        <fullName evidence="3">YncE family protein</fullName>
    </submittedName>
</protein>
<dbReference type="InterPro" id="IPR015943">
    <property type="entry name" value="WD40/YVTN_repeat-like_dom_sf"/>
</dbReference>
<dbReference type="EMBL" id="SNQG01000007">
    <property type="protein sequence ID" value="TEW64166.1"/>
    <property type="molecule type" value="Genomic_DNA"/>
</dbReference>
<gene>
    <name evidence="3" type="ORF">E2R65_17615</name>
    <name evidence="2" type="ORF">GGR35_003526</name>
</gene>
<reference evidence="2 5" key="3">
    <citation type="submission" date="2020-08" db="EMBL/GenBank/DDBJ databases">
        <title>Genomic Encyclopedia of Type Strains, Phase IV (KMG-IV): sequencing the most valuable type-strain genomes for metagenomic binning, comparative biology and taxonomic classification.</title>
        <authorList>
            <person name="Goeker M."/>
        </authorList>
    </citation>
    <scope>NUCLEOTIDE SEQUENCE [LARGE SCALE GENOMIC DNA]</scope>
    <source>
        <strain evidence="2 5">DSM 100995</strain>
    </source>
</reference>
<evidence type="ECO:0000313" key="2">
    <source>
        <dbReference type="EMBL" id="MBB3970900.1"/>
    </source>
</evidence>
<name>A0A4Y8A700_9SPHI</name>
<accession>A0A4Y8A700</accession>
<feature type="chain" id="PRO_5044616289" evidence="1">
    <location>
        <begin position="24"/>
        <end position="354"/>
    </location>
</feature>
<reference evidence="3 4" key="1">
    <citation type="journal article" date="2016" name="Int. J. Syst. Evol. Microbiol.">
        <title>Proposal of Mucilaginibacter phyllosphaerae sp. nov. isolated from the phyllosphere of Galium album.</title>
        <authorList>
            <person name="Aydogan E.L."/>
            <person name="Busse H.J."/>
            <person name="Moser G."/>
            <person name="Muller C."/>
            <person name="Kampfer P."/>
            <person name="Glaeser S.P."/>
        </authorList>
    </citation>
    <scope>NUCLEOTIDE SEQUENCE [LARGE SCALE GENOMIC DNA]</scope>
    <source>
        <strain evidence="3 4">PP-F2FG21</strain>
    </source>
</reference>
<sequence length="354" mass="38031">MKQFQLKTIFAAATILAVLSACKKDKVNITEVPQTGVYILSQGNIGKNNSVLSFYNSITKNTTGDIFSSVNGRGIGDTGNDARIYGSKMYITVNYSSTLEIVDAKTAKSIKQIKMDNAGTNRQPRYVVFDKNKAYISSYDGTVAVLDTASLTIEKYISVGRNPEQMVVSNGKIYVANSGGLDFANPDKTVSVINIATGAEIKKIDLATTNPVNIAADAYGDVYVISYGTDYPAHPKLTTINNTTDVVKTTVDIDAGYGTSFIVVGDLAYYLSDAGKVKVYNVKTETIANEGFITDATAIKVPYAITADPTTGEVFVTDAVDYTNNGKLYVFNKTGKLEYEVTTGINPGAIVILK</sequence>
<dbReference type="Proteomes" id="UP000583101">
    <property type="component" value="Unassembled WGS sequence"/>
</dbReference>
<dbReference type="Proteomes" id="UP000297248">
    <property type="component" value="Unassembled WGS sequence"/>
</dbReference>
<dbReference type="PANTHER" id="PTHR47197:SF3">
    <property type="entry name" value="DIHYDRO-HEME D1 DEHYDROGENASE"/>
    <property type="match status" value="1"/>
</dbReference>
<dbReference type="Pfam" id="PF16819">
    <property type="entry name" value="DUF5074"/>
    <property type="match status" value="1"/>
</dbReference>
<evidence type="ECO:0000256" key="1">
    <source>
        <dbReference type="SAM" id="SignalP"/>
    </source>
</evidence>
<dbReference type="PROSITE" id="PS51257">
    <property type="entry name" value="PROKAR_LIPOPROTEIN"/>
    <property type="match status" value="1"/>
</dbReference>
<feature type="signal peptide" evidence="1">
    <location>
        <begin position="1"/>
        <end position="23"/>
    </location>
</feature>
<dbReference type="InterPro" id="IPR051200">
    <property type="entry name" value="Host-pathogen_enzymatic-act"/>
</dbReference>
<evidence type="ECO:0000313" key="5">
    <source>
        <dbReference type="Proteomes" id="UP000583101"/>
    </source>
</evidence>
<keyword evidence="1" id="KW-0732">Signal</keyword>
<evidence type="ECO:0000313" key="3">
    <source>
        <dbReference type="EMBL" id="TEW64166.1"/>
    </source>
</evidence>
<dbReference type="PANTHER" id="PTHR47197">
    <property type="entry name" value="PROTEIN NIRF"/>
    <property type="match status" value="1"/>
</dbReference>
<dbReference type="InterPro" id="IPR031815">
    <property type="entry name" value="DUF5074"/>
</dbReference>
<dbReference type="EMBL" id="JACIEG010000007">
    <property type="protein sequence ID" value="MBB3970900.1"/>
    <property type="molecule type" value="Genomic_DNA"/>
</dbReference>
<dbReference type="AlphaFoldDB" id="A0A4Y8A700"/>
<dbReference type="InterPro" id="IPR011048">
    <property type="entry name" value="Haem_d1_sf"/>
</dbReference>
<proteinExistence type="predicted"/>
<dbReference type="RefSeq" id="WP_134337810.1">
    <property type="nucleotide sequence ID" value="NZ_BMCZ01000002.1"/>
</dbReference>
<dbReference type="OrthoDB" id="792648at2"/>
<evidence type="ECO:0000313" key="4">
    <source>
        <dbReference type="Proteomes" id="UP000297248"/>
    </source>
</evidence>
<keyword evidence="5" id="KW-1185">Reference proteome</keyword>